<comment type="similarity">
    <text evidence="2">Belongs to the peptidase C19 family.</text>
</comment>
<dbReference type="Gene3D" id="3.90.70.10">
    <property type="entry name" value="Cysteine proteinases"/>
    <property type="match status" value="1"/>
</dbReference>
<dbReference type="EC" id="3.4.19.12" evidence="3"/>
<evidence type="ECO:0000256" key="8">
    <source>
        <dbReference type="SAM" id="MobiDB-lite"/>
    </source>
</evidence>
<protein>
    <recommendedName>
        <fullName evidence="3">ubiquitinyl hydrolase 1</fullName>
        <ecNumber evidence="3">3.4.19.12</ecNumber>
    </recommendedName>
</protein>
<feature type="compositionally biased region" description="Low complexity" evidence="8">
    <location>
        <begin position="226"/>
        <end position="242"/>
    </location>
</feature>
<evidence type="ECO:0000313" key="10">
    <source>
        <dbReference type="EMBL" id="TPX77781.1"/>
    </source>
</evidence>
<dbReference type="InterPro" id="IPR015063">
    <property type="entry name" value="USP8_dimer"/>
</dbReference>
<accession>A0A507FMX4</accession>
<evidence type="ECO:0000313" key="11">
    <source>
        <dbReference type="Proteomes" id="UP000320333"/>
    </source>
</evidence>
<dbReference type="InterPro" id="IPR038765">
    <property type="entry name" value="Papain-like_cys_pep_sf"/>
</dbReference>
<dbReference type="STRING" id="246404.A0A507FMX4"/>
<evidence type="ECO:0000256" key="6">
    <source>
        <dbReference type="ARBA" id="ARBA00022801"/>
    </source>
</evidence>
<dbReference type="Proteomes" id="UP000320333">
    <property type="component" value="Unassembled WGS sequence"/>
</dbReference>
<keyword evidence="4" id="KW-0645">Protease</keyword>
<evidence type="ECO:0000256" key="7">
    <source>
        <dbReference type="ARBA" id="ARBA00022807"/>
    </source>
</evidence>
<name>A0A507FMX4_9FUNG</name>
<keyword evidence="7" id="KW-0788">Thiol protease</keyword>
<dbReference type="AlphaFoldDB" id="A0A507FMX4"/>
<dbReference type="InterPro" id="IPR018200">
    <property type="entry name" value="USP_CS"/>
</dbReference>
<comment type="caution">
    <text evidence="10">The sequence shown here is derived from an EMBL/GenBank/DDBJ whole genome shotgun (WGS) entry which is preliminary data.</text>
</comment>
<evidence type="ECO:0000256" key="2">
    <source>
        <dbReference type="ARBA" id="ARBA00009085"/>
    </source>
</evidence>
<organism evidence="10 11">
    <name type="scientific">Chytriomyces confervae</name>
    <dbReference type="NCBI Taxonomy" id="246404"/>
    <lineage>
        <taxon>Eukaryota</taxon>
        <taxon>Fungi</taxon>
        <taxon>Fungi incertae sedis</taxon>
        <taxon>Chytridiomycota</taxon>
        <taxon>Chytridiomycota incertae sedis</taxon>
        <taxon>Chytridiomycetes</taxon>
        <taxon>Chytridiales</taxon>
        <taxon>Chytriomycetaceae</taxon>
        <taxon>Chytriomyces</taxon>
    </lineage>
</organism>
<feature type="region of interest" description="Disordered" evidence="8">
    <location>
        <begin position="1"/>
        <end position="28"/>
    </location>
</feature>
<feature type="region of interest" description="Disordered" evidence="8">
    <location>
        <begin position="226"/>
        <end position="312"/>
    </location>
</feature>
<feature type="compositionally biased region" description="Low complexity" evidence="8">
    <location>
        <begin position="255"/>
        <end position="279"/>
    </location>
</feature>
<dbReference type="SUPFAM" id="SSF54001">
    <property type="entry name" value="Cysteine proteinases"/>
    <property type="match status" value="1"/>
</dbReference>
<dbReference type="InterPro" id="IPR036873">
    <property type="entry name" value="Rhodanese-like_dom_sf"/>
</dbReference>
<evidence type="ECO:0000259" key="9">
    <source>
        <dbReference type="PROSITE" id="PS50235"/>
    </source>
</evidence>
<dbReference type="PANTHER" id="PTHR21646">
    <property type="entry name" value="UBIQUITIN CARBOXYL-TERMINAL HYDROLASE"/>
    <property type="match status" value="1"/>
</dbReference>
<keyword evidence="6" id="KW-0378">Hydrolase</keyword>
<feature type="compositionally biased region" description="Low complexity" evidence="8">
    <location>
        <begin position="717"/>
        <end position="746"/>
    </location>
</feature>
<dbReference type="PROSITE" id="PS00972">
    <property type="entry name" value="USP_1"/>
    <property type="match status" value="1"/>
</dbReference>
<evidence type="ECO:0000256" key="3">
    <source>
        <dbReference type="ARBA" id="ARBA00012759"/>
    </source>
</evidence>
<keyword evidence="11" id="KW-1185">Reference proteome</keyword>
<gene>
    <name evidence="10" type="ORF">CcCBS67573_g00939</name>
</gene>
<dbReference type="GO" id="GO:0004843">
    <property type="term" value="F:cysteine-type deubiquitinase activity"/>
    <property type="evidence" value="ECO:0007669"/>
    <property type="project" value="UniProtKB-EC"/>
</dbReference>
<feature type="region of interest" description="Disordered" evidence="8">
    <location>
        <begin position="717"/>
        <end position="784"/>
    </location>
</feature>
<dbReference type="Gene3D" id="1.20.58.80">
    <property type="entry name" value="Phosphotransferase system, lactose/cellobiose-type IIA subunit"/>
    <property type="match status" value="1"/>
</dbReference>
<feature type="domain" description="USP" evidence="9">
    <location>
        <begin position="821"/>
        <end position="1166"/>
    </location>
</feature>
<dbReference type="InterPro" id="IPR050185">
    <property type="entry name" value="Ub_carboxyl-term_hydrolase"/>
</dbReference>
<dbReference type="CDD" id="cd02674">
    <property type="entry name" value="Peptidase_C19R"/>
    <property type="match status" value="1"/>
</dbReference>
<dbReference type="PANTHER" id="PTHR21646:SF95">
    <property type="entry name" value="UBIQUITIN CARBOXYL-TERMINAL HYDROLASE 4-RELATED"/>
    <property type="match status" value="1"/>
</dbReference>
<dbReference type="EMBL" id="QEAP01000014">
    <property type="protein sequence ID" value="TPX77781.1"/>
    <property type="molecule type" value="Genomic_DNA"/>
</dbReference>
<dbReference type="GO" id="GO:0016579">
    <property type="term" value="P:protein deubiquitination"/>
    <property type="evidence" value="ECO:0007669"/>
    <property type="project" value="InterPro"/>
</dbReference>
<dbReference type="SUPFAM" id="SSF140856">
    <property type="entry name" value="USP8 N-terminal domain-like"/>
    <property type="match status" value="1"/>
</dbReference>
<dbReference type="Gene3D" id="3.40.250.10">
    <property type="entry name" value="Rhodanese-like domain"/>
    <property type="match status" value="1"/>
</dbReference>
<evidence type="ECO:0000256" key="1">
    <source>
        <dbReference type="ARBA" id="ARBA00000707"/>
    </source>
</evidence>
<sequence length="1180" mass="128040">MPKQASGHSRSGSNSNGRASDTEPHTLDDLNKMSMLNMVPAQNPVKRWCVSAATLFDKAVLARDQNDLDQNYILLMRGVSILIEIIPKHSDYNPNETCYLDVKQKLVAYLDELDSLKKLIKERHTKWEKQQASSSIALSKPPELPKSNAILSPTTLLNRTQNGVVDQQKKAGSVASRVAAFSGGASTPAAVASISSPAPSTIAAAVSPKDASVTDLIAARLKALQPGASSPNTSAAPASSRPLVKQPSSFLDNNNSSGLKISPSNSSISSMQNQSTNNNTAFSSVGMRRENSNNGTNMHLKRESSNGSIVSGTTPPPLMKTSSGSGPGFVMGGNGAGGNPSGRVLMDVKMTAGELYAGLAALSKQPTKVLLFDVRPMEDYIQGHLRWPDAGGKKQGSDFASGLVHIEPDWLHAGVDSEHIVHCLRGFTSPTDPRLMLFDYRHHFNLIVCYDSNSSNVHASPALSSLISALFLSEKSRVLSHQPIVLEGGFEAWVNYLKSKGEHLPNWVEIGEGVGGGCLPIAAPAPVKRPTAPSPSNGISAPAPMQSKPYGGGMVGQGNQYSVPQSQYNGMGGLKDTAGGGYPYAQQQNQHQHQHVGGYLNVFDNPFNNFSTTRVTVNYTGYPLLPHQIQNSLTPAGSPSFSRQSSFGATVPSADYPSLGPLTSSMPVTTGAVPPSIPQKSVAVVPVQPPVTISPKMDTAKLQQAQFQAYLQQQQQQQQQQQFQPPLPPQQQQQQYQQYLAQQQQLPQPPVVPQKPVAQQLPPPTPAKPTGIARKSPPPLPVKPRLSVTSVEFQSSASPAYSNPADFISLSALGSSNIGVVGLKNLGNTCFMNSTLQCLSGTVPLARYFLGGNYRKGINRANPMGTKGVLVEEFAQVIKAMWSGQESIVTPAEFKKRVGEFNEQFKGTEQHDSQEFLTFLLDTIHEDMNIARGVRSKQIDTKSQEDETIPDEIRLQMAWNNYRSTNWSIIVDLFQGQLKSKLECLTCGTTSTTFNTFMYLSVPIPSHNSAGQKGGPVYLDECLDKFVEIETLDGEDAWNCPRCKCKRRTRKTMTIAKLPTILLVHLKRFYYQGPFKSKIDTYVDFPLASMDLGKYLAASGGRSDSNVYDLYAVSNHAGTLGNGHYTATVHNSSKKAWYNFSDTRVGVCDVNELKTNSAYILYYVRKTTATQPPTTTDWWN</sequence>
<dbReference type="PROSITE" id="PS50235">
    <property type="entry name" value="USP_3"/>
    <property type="match status" value="1"/>
</dbReference>
<dbReference type="Pfam" id="PF00443">
    <property type="entry name" value="UCH"/>
    <property type="match status" value="1"/>
</dbReference>
<reference evidence="10 11" key="1">
    <citation type="journal article" date="2019" name="Sci. Rep.">
        <title>Comparative genomics of chytrid fungi reveal insights into the obligate biotrophic and pathogenic lifestyle of Synchytrium endobioticum.</title>
        <authorList>
            <person name="van de Vossenberg B.T.L.H."/>
            <person name="Warris S."/>
            <person name="Nguyen H.D.T."/>
            <person name="van Gent-Pelzer M.P.E."/>
            <person name="Joly D.L."/>
            <person name="van de Geest H.C."/>
            <person name="Bonants P.J.M."/>
            <person name="Smith D.S."/>
            <person name="Levesque C.A."/>
            <person name="van der Lee T.A.J."/>
        </authorList>
    </citation>
    <scope>NUCLEOTIDE SEQUENCE [LARGE SCALE GENOMIC DNA]</scope>
    <source>
        <strain evidence="10 11">CBS 675.73</strain>
    </source>
</reference>
<dbReference type="InterPro" id="IPR028889">
    <property type="entry name" value="USP"/>
</dbReference>
<dbReference type="PROSITE" id="PS00973">
    <property type="entry name" value="USP_2"/>
    <property type="match status" value="1"/>
</dbReference>
<dbReference type="InterPro" id="IPR001394">
    <property type="entry name" value="Peptidase_C19_UCH"/>
</dbReference>
<dbReference type="GO" id="GO:0006508">
    <property type="term" value="P:proteolysis"/>
    <property type="evidence" value="ECO:0007669"/>
    <property type="project" value="UniProtKB-KW"/>
</dbReference>
<dbReference type="Pfam" id="PF08969">
    <property type="entry name" value="USP8_dimer"/>
    <property type="match status" value="1"/>
</dbReference>
<comment type="catalytic activity">
    <reaction evidence="1">
        <text>Thiol-dependent hydrolysis of ester, thioester, amide, peptide and isopeptide bonds formed by the C-terminal Gly of ubiquitin (a 76-residue protein attached to proteins as an intracellular targeting signal).</text>
        <dbReference type="EC" id="3.4.19.12"/>
    </reaction>
</comment>
<evidence type="ECO:0000256" key="5">
    <source>
        <dbReference type="ARBA" id="ARBA00022786"/>
    </source>
</evidence>
<dbReference type="OrthoDB" id="292964at2759"/>
<proteinExistence type="inferred from homology"/>
<keyword evidence="5" id="KW-0833">Ubl conjugation pathway</keyword>
<feature type="compositionally biased region" description="Low complexity" evidence="8">
    <location>
        <begin position="1"/>
        <end position="19"/>
    </location>
</feature>
<dbReference type="SUPFAM" id="SSF52821">
    <property type="entry name" value="Rhodanese/Cell cycle control phosphatase"/>
    <property type="match status" value="1"/>
</dbReference>
<evidence type="ECO:0000256" key="4">
    <source>
        <dbReference type="ARBA" id="ARBA00022670"/>
    </source>
</evidence>